<gene>
    <name evidence="1" type="ORF">FBU59_000877</name>
</gene>
<proteinExistence type="predicted"/>
<accession>A0ACC1JFV0</accession>
<evidence type="ECO:0000313" key="1">
    <source>
        <dbReference type="EMBL" id="KAJ1950016.1"/>
    </source>
</evidence>
<name>A0ACC1JFV0_9FUNG</name>
<dbReference type="EMBL" id="JANBPW010000304">
    <property type="protein sequence ID" value="KAJ1950016.1"/>
    <property type="molecule type" value="Genomic_DNA"/>
</dbReference>
<evidence type="ECO:0000313" key="2">
    <source>
        <dbReference type="Proteomes" id="UP001150603"/>
    </source>
</evidence>
<sequence length="603" mass="66433">MTVSTGTAPKEAPKNGVEDYIGLADSSSESEASDKETSPAAAGTKRKAPSDEQPDTDEQAPSTSYEKCYNGQPVPPWLQGKRRLGKGSKPPINDMLNEEVKHFVEFISPTDEERQMRQWVIDRIQRVLNSMKMVDVEAKAFCFGSFSTNLFLPTSDIDMTVMIYDKGTTRVASRYATRDSVRRFLYTLAHELKRTGFASKCEVIANARVPIIKTHENVTGYAVDISVNADSGLGSARVQKSFSEHVYPKSLRGVVLVIKQFLSQRGMNEVYTGGLGSYAITLLVVSFLQNHPRVRSGGLDLYENLGVLLTEFFELYGKRFNYDNVGISVRDSGHYFDKRSRNMLNHGQQYLLAIEDPCDTSNDVTKGTYGISRIKQTFAGAYDLINNAIYAYHQTRKFGEPINDTLKATAAAAPDSHSTKRSKNNKGGKSNKKSVNLFNDDPWAPVSFLSSILMIGQPVVTARQRVIATFHKGTMQRLLGVPYQPISGNRQGSTSNAIGSVSAPPSSPSSNLTPALRTAPVSEPENNIEVTSDDSDGDTIRDDDRAMLRHLLYGANDDPIEIPSDSDDDDDNDHRDNDTATLSHMLHGTSDDPIEIQGDGDDE</sequence>
<comment type="caution">
    <text evidence="1">The sequence shown here is derived from an EMBL/GenBank/DDBJ whole genome shotgun (WGS) entry which is preliminary data.</text>
</comment>
<protein>
    <submittedName>
        <fullName evidence="1">Uncharacterized protein</fullName>
    </submittedName>
</protein>
<organism evidence="1 2">
    <name type="scientific">Linderina macrospora</name>
    <dbReference type="NCBI Taxonomy" id="4868"/>
    <lineage>
        <taxon>Eukaryota</taxon>
        <taxon>Fungi</taxon>
        <taxon>Fungi incertae sedis</taxon>
        <taxon>Zoopagomycota</taxon>
        <taxon>Kickxellomycotina</taxon>
        <taxon>Kickxellomycetes</taxon>
        <taxon>Kickxellales</taxon>
        <taxon>Kickxellaceae</taxon>
        <taxon>Linderina</taxon>
    </lineage>
</organism>
<reference evidence="1" key="1">
    <citation type="submission" date="2022-07" db="EMBL/GenBank/DDBJ databases">
        <title>Phylogenomic reconstructions and comparative analyses of Kickxellomycotina fungi.</title>
        <authorList>
            <person name="Reynolds N.K."/>
            <person name="Stajich J.E."/>
            <person name="Barry K."/>
            <person name="Grigoriev I.V."/>
            <person name="Crous P."/>
            <person name="Smith M.E."/>
        </authorList>
    </citation>
    <scope>NUCLEOTIDE SEQUENCE</scope>
    <source>
        <strain evidence="1">NRRL 5244</strain>
    </source>
</reference>
<keyword evidence="2" id="KW-1185">Reference proteome</keyword>
<dbReference type="Proteomes" id="UP001150603">
    <property type="component" value="Unassembled WGS sequence"/>
</dbReference>